<dbReference type="EMBL" id="HBJA01147206">
    <property type="protein sequence ID" value="CAE0839183.1"/>
    <property type="molecule type" value="Transcribed_RNA"/>
</dbReference>
<gene>
    <name evidence="3" type="ORF">EGYM00163_LOCUS50555</name>
</gene>
<keyword evidence="2" id="KW-1133">Transmembrane helix</keyword>
<name>A0A7S4GK28_9EUGL</name>
<accession>A0A7S4GK28</accession>
<keyword evidence="2" id="KW-0472">Membrane</keyword>
<feature type="transmembrane region" description="Helical" evidence="2">
    <location>
        <begin position="36"/>
        <end position="59"/>
    </location>
</feature>
<dbReference type="AlphaFoldDB" id="A0A7S4GK28"/>
<reference evidence="3" key="1">
    <citation type="submission" date="2021-01" db="EMBL/GenBank/DDBJ databases">
        <authorList>
            <person name="Corre E."/>
            <person name="Pelletier E."/>
            <person name="Niang G."/>
            <person name="Scheremetjew M."/>
            <person name="Finn R."/>
            <person name="Kale V."/>
            <person name="Holt S."/>
            <person name="Cochrane G."/>
            <person name="Meng A."/>
            <person name="Brown T."/>
            <person name="Cohen L."/>
        </authorList>
    </citation>
    <scope>NUCLEOTIDE SEQUENCE</scope>
    <source>
        <strain evidence="3">CCMP1594</strain>
    </source>
</reference>
<proteinExistence type="predicted"/>
<evidence type="ECO:0000256" key="1">
    <source>
        <dbReference type="SAM" id="MobiDB-lite"/>
    </source>
</evidence>
<organism evidence="3">
    <name type="scientific">Eutreptiella gymnastica</name>
    <dbReference type="NCBI Taxonomy" id="73025"/>
    <lineage>
        <taxon>Eukaryota</taxon>
        <taxon>Discoba</taxon>
        <taxon>Euglenozoa</taxon>
        <taxon>Euglenida</taxon>
        <taxon>Spirocuta</taxon>
        <taxon>Euglenophyceae</taxon>
        <taxon>Eutreptiales</taxon>
        <taxon>Eutreptiaceae</taxon>
        <taxon>Eutreptiella</taxon>
    </lineage>
</organism>
<evidence type="ECO:0000256" key="2">
    <source>
        <dbReference type="SAM" id="Phobius"/>
    </source>
</evidence>
<sequence>MNPNSKQQMILLSKEKYYCTVERTPEQPSASNSQGIWAVAATLGFGLVCFGTALLLSGVPATTYLSSRTVDVQVQQGWHGVETGVEVAEDGSAKYTAALTTQTDFGNVKAGVSKEGEKTTQTVDFTHKEGNTAFKLGLKKAGEAAWKWKAGTETVGVIAATPVEQEDENAPVETAPKPKRIWNKSGPLIAQATVGVSEGDLKYDAGVKSVGGKLRWVGGISGGSKTNSWGLRAETPMGDKDGSWKVKVSAGN</sequence>
<feature type="region of interest" description="Disordered" evidence="1">
    <location>
        <begin position="225"/>
        <end position="252"/>
    </location>
</feature>
<evidence type="ECO:0000313" key="3">
    <source>
        <dbReference type="EMBL" id="CAE0839183.1"/>
    </source>
</evidence>
<protein>
    <submittedName>
        <fullName evidence="3">Uncharacterized protein</fullName>
    </submittedName>
</protein>
<keyword evidence="2" id="KW-0812">Transmembrane</keyword>